<dbReference type="Proteomes" id="UP000051530">
    <property type="component" value="Unassembled WGS sequence"/>
</dbReference>
<dbReference type="Gene3D" id="1.10.10.10">
    <property type="entry name" value="Winged helix-like DNA-binding domain superfamily/Winged helix DNA-binding domain"/>
    <property type="match status" value="1"/>
</dbReference>
<keyword evidence="2" id="KW-1185">Reference proteome</keyword>
<reference evidence="1 2" key="1">
    <citation type="submission" date="2015-07" db="EMBL/GenBank/DDBJ databases">
        <title>The genome of Pseudoloma neurophilia, a relevant intracellular parasite of the zebrafish.</title>
        <authorList>
            <person name="Ndikumana S."/>
            <person name="Pelin A."/>
            <person name="Sanders J."/>
            <person name="Corradi N."/>
        </authorList>
    </citation>
    <scope>NUCLEOTIDE SEQUENCE [LARGE SCALE GENOMIC DNA]</scope>
    <source>
        <strain evidence="1 2">MK1</strain>
    </source>
</reference>
<accession>A0A0R0LZG5</accession>
<comment type="caution">
    <text evidence="1">The sequence shown here is derived from an EMBL/GenBank/DDBJ whole genome shotgun (WGS) entry which is preliminary data.</text>
</comment>
<dbReference type="AlphaFoldDB" id="A0A0R0LZG5"/>
<sequence>LICQSKHNSLMAAEIHDQLRRLIIKRHLNEISNAEILRDLEIHPSIVCRIIEKYINRLDFSTRTRGGDRKTVLTNEHREFLKNILKEGCQKTLKFLQEKVNEEFDLTVSIKLIDRAIDSFNFSLKRISLIPVRQNTKENIDLRHQYS</sequence>
<gene>
    <name evidence="1" type="ORF">M153_2400002062</name>
</gene>
<organism evidence="1 2">
    <name type="scientific">Pseudoloma neurophilia</name>
    <dbReference type="NCBI Taxonomy" id="146866"/>
    <lineage>
        <taxon>Eukaryota</taxon>
        <taxon>Fungi</taxon>
        <taxon>Fungi incertae sedis</taxon>
        <taxon>Microsporidia</taxon>
        <taxon>Pseudoloma</taxon>
    </lineage>
</organism>
<proteinExistence type="predicted"/>
<dbReference type="InterPro" id="IPR036388">
    <property type="entry name" value="WH-like_DNA-bd_sf"/>
</dbReference>
<protein>
    <submittedName>
        <fullName evidence="1">Putative transposon</fullName>
    </submittedName>
</protein>
<dbReference type="OrthoDB" id="2194526at2759"/>
<dbReference type="VEuPathDB" id="MicrosporidiaDB:M153_2400002062"/>
<name>A0A0R0LZG5_9MICR</name>
<feature type="non-terminal residue" evidence="1">
    <location>
        <position position="1"/>
    </location>
</feature>
<dbReference type="EMBL" id="LGUB01000067">
    <property type="protein sequence ID" value="KRH94488.1"/>
    <property type="molecule type" value="Genomic_DNA"/>
</dbReference>
<evidence type="ECO:0000313" key="2">
    <source>
        <dbReference type="Proteomes" id="UP000051530"/>
    </source>
</evidence>
<dbReference type="InterPro" id="IPR009057">
    <property type="entry name" value="Homeodomain-like_sf"/>
</dbReference>
<dbReference type="SUPFAM" id="SSF46689">
    <property type="entry name" value="Homeodomain-like"/>
    <property type="match status" value="1"/>
</dbReference>
<evidence type="ECO:0000313" key="1">
    <source>
        <dbReference type="EMBL" id="KRH94488.1"/>
    </source>
</evidence>